<dbReference type="Pfam" id="PF02824">
    <property type="entry name" value="TGS"/>
    <property type="match status" value="1"/>
</dbReference>
<sequence>MPTNLPPEALKKWEEYSEAQSPEEKLRKLQEFYSLMPKHKGTEKLEKFVKRRMSELRDEIERQKAAKSKRGGFAVEKRGAAQMVLIGFTNSGRSTVLSKLTNANPLISPYPFTTVEKPEEGMMEFKGAQIQVVEAPPIVPDGGKLTNLAISLSYNSDILGIVLDGRINPVDQFNEIASILEKYNISLKKPRGVVRVIRSKAAPGIIVKNKGRILDGSEYDVRKILENYGVRQAWVEIEGEVSLSDVEESVLSEKKYKPFILFVTHADDELAKKNVEALRKLGVLVIPVDLSSEVDREFLGEYILKELNLIRVYTKSKAEKGFSERALVVRRGTTAREVARIIHKDLYENFRYAKVWSKRLPYSPMRVGPDFELEDGDAIEIIG</sequence>
<dbReference type="SUPFAM" id="SSF81271">
    <property type="entry name" value="TGS-like"/>
    <property type="match status" value="1"/>
</dbReference>
<dbReference type="Proteomes" id="UP000277582">
    <property type="component" value="Unassembled WGS sequence"/>
</dbReference>
<dbReference type="Gene3D" id="3.40.50.300">
    <property type="entry name" value="P-loop containing nucleotide triphosphate hydrolases"/>
    <property type="match status" value="1"/>
</dbReference>
<evidence type="ECO:0000259" key="1">
    <source>
        <dbReference type="PROSITE" id="PS51880"/>
    </source>
</evidence>
<keyword evidence="3" id="KW-1185">Reference proteome</keyword>
<proteinExistence type="predicted"/>
<dbReference type="SUPFAM" id="SSF52540">
    <property type="entry name" value="P-loop containing nucleoside triphosphate hydrolases"/>
    <property type="match status" value="1"/>
</dbReference>
<gene>
    <name evidence="2" type="ORF">D6D85_13090</name>
</gene>
<dbReference type="InterPro" id="IPR012676">
    <property type="entry name" value="TGS-like"/>
</dbReference>
<comment type="caution">
    <text evidence="2">The sequence shown here is derived from an EMBL/GenBank/DDBJ whole genome shotgun (WGS) entry which is preliminary data.</text>
</comment>
<dbReference type="OrthoDB" id="372125at2157"/>
<evidence type="ECO:0000313" key="3">
    <source>
        <dbReference type="Proteomes" id="UP000277582"/>
    </source>
</evidence>
<organism evidence="2 3">
    <name type="scientific">Candidatus Methanodesulfokora washburnensis</name>
    <dbReference type="NCBI Taxonomy" id="2478471"/>
    <lineage>
        <taxon>Archaea</taxon>
        <taxon>Thermoproteota</taxon>
        <taxon>Candidatus Korarchaeia</taxon>
        <taxon>Candidatus Korarchaeia incertae sedis</taxon>
        <taxon>Candidatus Methanodesulfokora</taxon>
    </lineage>
</organism>
<dbReference type="InterPro" id="IPR027417">
    <property type="entry name" value="P-loop_NTPase"/>
</dbReference>
<dbReference type="GO" id="GO:0005525">
    <property type="term" value="F:GTP binding"/>
    <property type="evidence" value="ECO:0007669"/>
    <property type="project" value="InterPro"/>
</dbReference>
<dbReference type="EMBL" id="RCOS01000146">
    <property type="protein sequence ID" value="RSN72562.1"/>
    <property type="molecule type" value="Genomic_DNA"/>
</dbReference>
<reference evidence="2 3" key="1">
    <citation type="submission" date="2018-10" db="EMBL/GenBank/DDBJ databases">
        <title>Co-occurring genomic capacity for anaerobic methane metabolism and dissimilatory sulfite reduction discovered in the Korarchaeota.</title>
        <authorList>
            <person name="Mckay L.J."/>
            <person name="Dlakic M."/>
            <person name="Fields M.W."/>
            <person name="Delmont T.O."/>
            <person name="Eren A.M."/>
            <person name="Jay Z.J."/>
            <person name="Klingelsmith K.B."/>
            <person name="Rusch D.B."/>
            <person name="Inskeep W.P."/>
        </authorList>
    </citation>
    <scope>NUCLEOTIDE SEQUENCE [LARGE SCALE GENOMIC DNA]</scope>
    <source>
        <strain evidence="2 3">MDKW</strain>
    </source>
</reference>
<name>A0A3R9QUP5_9CREN</name>
<feature type="domain" description="TGS" evidence="1">
    <location>
        <begin position="308"/>
        <end position="383"/>
    </location>
</feature>
<dbReference type="PROSITE" id="PS51880">
    <property type="entry name" value="TGS"/>
    <property type="match status" value="1"/>
</dbReference>
<dbReference type="InterPro" id="IPR045001">
    <property type="entry name" value="DRG"/>
</dbReference>
<dbReference type="PANTHER" id="PTHR43127">
    <property type="entry name" value="DEVELOPMENTALLY-REGULATED GTP-BINDING PROTEIN 2"/>
    <property type="match status" value="1"/>
</dbReference>
<dbReference type="PRINTS" id="PR00326">
    <property type="entry name" value="GTP1OBG"/>
</dbReference>
<dbReference type="InterPro" id="IPR004095">
    <property type="entry name" value="TGS"/>
</dbReference>
<dbReference type="InterPro" id="IPR012675">
    <property type="entry name" value="Beta-grasp_dom_sf"/>
</dbReference>
<protein>
    <submittedName>
        <fullName evidence="2">TGS domain-containing protein</fullName>
    </submittedName>
</protein>
<dbReference type="GO" id="GO:0003924">
    <property type="term" value="F:GTPase activity"/>
    <property type="evidence" value="ECO:0007669"/>
    <property type="project" value="InterPro"/>
</dbReference>
<accession>A0A3R9QUP5</accession>
<evidence type="ECO:0000313" key="2">
    <source>
        <dbReference type="EMBL" id="RSN72562.1"/>
    </source>
</evidence>
<dbReference type="AlphaFoldDB" id="A0A3R9QUP5"/>
<dbReference type="Pfam" id="PF01926">
    <property type="entry name" value="MMR_HSR1"/>
    <property type="match status" value="1"/>
</dbReference>
<dbReference type="InterPro" id="IPR006073">
    <property type="entry name" value="GTP-bd"/>
</dbReference>
<dbReference type="Gene3D" id="3.10.20.30">
    <property type="match status" value="1"/>
</dbReference>
<dbReference type="RefSeq" id="WP_125672401.1">
    <property type="nucleotide sequence ID" value="NZ_RCOS01000146.1"/>
</dbReference>